<protein>
    <submittedName>
        <fullName evidence="3">Uncharacterized protein</fullName>
    </submittedName>
</protein>
<proteinExistence type="predicted"/>
<dbReference type="EMBL" id="JXJQ01000022">
    <property type="protein sequence ID" value="KJY59511.1"/>
    <property type="molecule type" value="Genomic_DNA"/>
</dbReference>
<feature type="region of interest" description="Disordered" evidence="1">
    <location>
        <begin position="48"/>
        <end position="173"/>
    </location>
</feature>
<evidence type="ECO:0000313" key="4">
    <source>
        <dbReference type="Proteomes" id="UP000033558"/>
    </source>
</evidence>
<name>A0A0F4LPN0_9LACO</name>
<dbReference type="Proteomes" id="UP000033558">
    <property type="component" value="Plasmid pBin4p1"/>
</dbReference>
<reference evidence="3 4" key="1">
    <citation type="submission" date="2015-01" db="EMBL/GenBank/DDBJ databases">
        <title>Comparative genomics of the lactic acid bacteria isolated from the honey bee gut.</title>
        <authorList>
            <person name="Ellegaard K.M."/>
            <person name="Tamarit D."/>
            <person name="Javelind E."/>
            <person name="Olofsson T."/>
            <person name="Andersson S.G."/>
            <person name="Vasquez A."/>
        </authorList>
    </citation>
    <scope>NUCLEOTIDE SEQUENCE [LARGE SCALE GENOMIC DNA]</scope>
    <source>
        <strain evidence="3 4">Bin4</strain>
        <plasmid evidence="3">pBin4p1</plasmid>
    </source>
</reference>
<dbReference type="PATRIC" id="fig|1218492.5.peg.81"/>
<geneLocation type="plasmid" evidence="3">
    <name>pBin4p1</name>
</geneLocation>
<feature type="compositionally biased region" description="Polar residues" evidence="1">
    <location>
        <begin position="137"/>
        <end position="173"/>
    </location>
</feature>
<gene>
    <name evidence="3" type="ORF">JG30_12850</name>
</gene>
<organism evidence="3 4">
    <name type="scientific">Bombilactobacillus mellifer</name>
    <dbReference type="NCBI Taxonomy" id="1218492"/>
    <lineage>
        <taxon>Bacteria</taxon>
        <taxon>Bacillati</taxon>
        <taxon>Bacillota</taxon>
        <taxon>Bacilli</taxon>
        <taxon>Lactobacillales</taxon>
        <taxon>Lactobacillaceae</taxon>
        <taxon>Bombilactobacillus</taxon>
    </lineage>
</organism>
<accession>A0A0F4LPN0</accession>
<feature type="compositionally biased region" description="Low complexity" evidence="1">
    <location>
        <begin position="108"/>
        <end position="136"/>
    </location>
</feature>
<feature type="compositionally biased region" description="Low complexity" evidence="1">
    <location>
        <begin position="66"/>
        <end position="99"/>
    </location>
</feature>
<dbReference type="RefSeq" id="WP_046318120.1">
    <property type="nucleotide sequence ID" value="NZ_JBHSZT010000002.1"/>
</dbReference>
<comment type="caution">
    <text evidence="3">The sequence shown here is derived from an EMBL/GenBank/DDBJ whole genome shotgun (WGS) entry which is preliminary data.</text>
</comment>
<keyword evidence="3" id="KW-0614">Plasmid</keyword>
<evidence type="ECO:0000256" key="2">
    <source>
        <dbReference type="SAM" id="SignalP"/>
    </source>
</evidence>
<dbReference type="AlphaFoldDB" id="A0A0F4LPN0"/>
<sequence length="207" mass="21431">MKKSSLKNNVIKSVALLSLVAPTALGSFATIANADEIWGITPEHDGSTWWQGGKPGDNTTDVVDHTGNAGNTNNAGSNNNTTNNTGNTNKPGGNTSGNTVVDNTGKPNTGATDTNATVTTKPNENKNNNTSGNTVKDPNTTVNPGTDQALKPTSTVNNSTEKQTSTFGNTAIGSTADLNKANQLPQTDTENEGLLATIIKAIKNFFN</sequence>
<keyword evidence="2" id="KW-0732">Signal</keyword>
<feature type="signal peptide" evidence="2">
    <location>
        <begin position="1"/>
        <end position="34"/>
    </location>
</feature>
<dbReference type="HOGENOM" id="CLU_1324986_0_0_9"/>
<keyword evidence="4" id="KW-1185">Reference proteome</keyword>
<evidence type="ECO:0000256" key="1">
    <source>
        <dbReference type="SAM" id="MobiDB-lite"/>
    </source>
</evidence>
<feature type="chain" id="PRO_5002472454" evidence="2">
    <location>
        <begin position="35"/>
        <end position="207"/>
    </location>
</feature>
<evidence type="ECO:0000313" key="3">
    <source>
        <dbReference type="EMBL" id="KJY59511.1"/>
    </source>
</evidence>